<dbReference type="RefSeq" id="WP_307683142.1">
    <property type="nucleotide sequence ID" value="NZ_JAUSQX010000001.1"/>
</dbReference>
<keyword evidence="1" id="KW-1133">Transmembrane helix</keyword>
<dbReference type="EMBL" id="JAUSQX010000001">
    <property type="protein sequence ID" value="MDP9806960.1"/>
    <property type="molecule type" value="Genomic_DNA"/>
</dbReference>
<accession>A0ABT9NHT5</accession>
<dbReference type="Proteomes" id="UP001243212">
    <property type="component" value="Unassembled WGS sequence"/>
</dbReference>
<keyword evidence="1" id="KW-0812">Transmembrane</keyword>
<name>A0ABT9NHT5_9ACTO</name>
<protein>
    <recommendedName>
        <fullName evidence="4">DUF4439 domain-containing protein</fullName>
    </recommendedName>
</protein>
<evidence type="ECO:0000313" key="2">
    <source>
        <dbReference type="EMBL" id="MDP9806960.1"/>
    </source>
</evidence>
<evidence type="ECO:0008006" key="4">
    <source>
        <dbReference type="Google" id="ProtNLM"/>
    </source>
</evidence>
<keyword evidence="3" id="KW-1185">Reference proteome</keyword>
<gene>
    <name evidence="2" type="ORF">J2S70_001542</name>
</gene>
<evidence type="ECO:0000313" key="3">
    <source>
        <dbReference type="Proteomes" id="UP001243212"/>
    </source>
</evidence>
<comment type="caution">
    <text evidence="2">The sequence shown here is derived from an EMBL/GenBank/DDBJ whole genome shotgun (WGS) entry which is preliminary data.</text>
</comment>
<organism evidence="2 3">
    <name type="scientific">Trueperella bonasi</name>
    <dbReference type="NCBI Taxonomy" id="312286"/>
    <lineage>
        <taxon>Bacteria</taxon>
        <taxon>Bacillati</taxon>
        <taxon>Actinomycetota</taxon>
        <taxon>Actinomycetes</taxon>
        <taxon>Actinomycetales</taxon>
        <taxon>Actinomycetaceae</taxon>
        <taxon>Trueperella</taxon>
    </lineage>
</organism>
<proteinExistence type="predicted"/>
<feature type="transmembrane region" description="Helical" evidence="1">
    <location>
        <begin position="12"/>
        <end position="32"/>
    </location>
</feature>
<keyword evidence="1" id="KW-0472">Membrane</keyword>
<sequence length="282" mass="29848">MAQRRTGSTLIFIGTLLLGIALFALVMIVMGIRLEKDVSPREPSPQDVERQQLAARAQEIAHSGGDYASFGEDWTTALGGVWIPWPDGAPDGYTNPPIPENSFDDVHSALLELSEATLNSDLGPVTTAIGISTLSLGASEPDQCGEYDLATVAGAANSGVAVENVEIARQWLEQHAAQLEVGARDSEIERIDMLSNLIDAQLAAGAPDTRPALVAEPAGDSHVEAAYKLLIDQLAFSAMNASGAQADVASFICHLNQFQDAPRIEPFPGLDLLGTSTDSEQN</sequence>
<reference evidence="2 3" key="1">
    <citation type="submission" date="2023-07" db="EMBL/GenBank/DDBJ databases">
        <title>Sequencing the genomes of 1000 actinobacteria strains.</title>
        <authorList>
            <person name="Klenk H.-P."/>
        </authorList>
    </citation>
    <scope>NUCLEOTIDE SEQUENCE [LARGE SCALE GENOMIC DNA]</scope>
    <source>
        <strain evidence="2 3">DSM 17163</strain>
    </source>
</reference>
<evidence type="ECO:0000256" key="1">
    <source>
        <dbReference type="SAM" id="Phobius"/>
    </source>
</evidence>